<evidence type="ECO:0000313" key="5">
    <source>
        <dbReference type="Proteomes" id="UP000010472"/>
    </source>
</evidence>
<gene>
    <name evidence="4" type="ORF">Cri9333_1872</name>
</gene>
<dbReference type="KEGG" id="cep:Cri9333_1872"/>
<dbReference type="HOGENOM" id="CLU_115403_6_1_3"/>
<dbReference type="Proteomes" id="UP000010472">
    <property type="component" value="Chromosome"/>
</dbReference>
<dbReference type="PANTHER" id="PTHR33495">
    <property type="entry name" value="ANTI-SIGMA FACTOR ANTAGONIST TM_1081-RELATED-RELATED"/>
    <property type="match status" value="1"/>
</dbReference>
<sequence>MSSEVKVVEPTGILDGIRGNKLRQEISDHVEKGAKIVLIDLKNVTFMDSSGLSALVSALKTVRTGGGKLYLSSINDQVKMVFDLTRMDRVFETFASVDDFNQAMSKES</sequence>
<dbReference type="InterPro" id="IPR036513">
    <property type="entry name" value="STAS_dom_sf"/>
</dbReference>
<keyword evidence="5" id="KW-1185">Reference proteome</keyword>
<dbReference type="STRING" id="1173022.Cri9333_1872"/>
<proteinExistence type="inferred from homology"/>
<feature type="domain" description="STAS" evidence="3">
    <location>
        <begin position="1"/>
        <end position="107"/>
    </location>
</feature>
<dbReference type="SUPFAM" id="SSF52091">
    <property type="entry name" value="SpoIIaa-like"/>
    <property type="match status" value="1"/>
</dbReference>
<dbReference type="CDD" id="cd07043">
    <property type="entry name" value="STAS_anti-anti-sigma_factors"/>
    <property type="match status" value="1"/>
</dbReference>
<name>K9W006_9CYAN</name>
<protein>
    <recommendedName>
        <fullName evidence="2">Anti-sigma factor antagonist</fullName>
    </recommendedName>
</protein>
<dbReference type="InterPro" id="IPR003658">
    <property type="entry name" value="Anti-sigma_ant"/>
</dbReference>
<evidence type="ECO:0000256" key="1">
    <source>
        <dbReference type="ARBA" id="ARBA00009013"/>
    </source>
</evidence>
<dbReference type="GO" id="GO:0043856">
    <property type="term" value="F:anti-sigma factor antagonist activity"/>
    <property type="evidence" value="ECO:0007669"/>
    <property type="project" value="InterPro"/>
</dbReference>
<dbReference type="OrthoDB" id="9796076at2"/>
<evidence type="ECO:0000256" key="2">
    <source>
        <dbReference type="RuleBase" id="RU003749"/>
    </source>
</evidence>
<dbReference type="Pfam" id="PF01740">
    <property type="entry name" value="STAS"/>
    <property type="match status" value="1"/>
</dbReference>
<dbReference type="Gene3D" id="3.30.750.24">
    <property type="entry name" value="STAS domain"/>
    <property type="match status" value="1"/>
</dbReference>
<dbReference type="RefSeq" id="WP_015202872.1">
    <property type="nucleotide sequence ID" value="NC_019753.1"/>
</dbReference>
<dbReference type="AlphaFoldDB" id="K9W006"/>
<dbReference type="EMBL" id="CP003620">
    <property type="protein sequence ID" value="AFZ12755.1"/>
    <property type="molecule type" value="Genomic_DNA"/>
</dbReference>
<reference evidence="4 5" key="1">
    <citation type="submission" date="2012-06" db="EMBL/GenBank/DDBJ databases">
        <title>Finished chromosome of genome of Crinalium epipsammum PCC 9333.</title>
        <authorList>
            <consortium name="US DOE Joint Genome Institute"/>
            <person name="Gugger M."/>
            <person name="Coursin T."/>
            <person name="Rippka R."/>
            <person name="Tandeau De Marsac N."/>
            <person name="Huntemann M."/>
            <person name="Wei C.-L."/>
            <person name="Han J."/>
            <person name="Detter J.C."/>
            <person name="Han C."/>
            <person name="Tapia R."/>
            <person name="Davenport K."/>
            <person name="Daligault H."/>
            <person name="Erkkila T."/>
            <person name="Gu W."/>
            <person name="Munk A.C.C."/>
            <person name="Teshima H."/>
            <person name="Xu Y."/>
            <person name="Chain P."/>
            <person name="Chen A."/>
            <person name="Krypides N."/>
            <person name="Mavromatis K."/>
            <person name="Markowitz V."/>
            <person name="Szeto E."/>
            <person name="Ivanova N."/>
            <person name="Mikhailova N."/>
            <person name="Ovchinnikova G."/>
            <person name="Pagani I."/>
            <person name="Pati A."/>
            <person name="Goodwin L."/>
            <person name="Peters L."/>
            <person name="Pitluck S."/>
            <person name="Woyke T."/>
            <person name="Kerfeld C."/>
        </authorList>
    </citation>
    <scope>NUCLEOTIDE SEQUENCE [LARGE SCALE GENOMIC DNA]</scope>
    <source>
        <strain evidence="4 5">PCC 9333</strain>
    </source>
</reference>
<dbReference type="NCBIfam" id="TIGR00377">
    <property type="entry name" value="ant_ant_sig"/>
    <property type="match status" value="1"/>
</dbReference>
<organism evidence="4 5">
    <name type="scientific">Crinalium epipsammum PCC 9333</name>
    <dbReference type="NCBI Taxonomy" id="1173022"/>
    <lineage>
        <taxon>Bacteria</taxon>
        <taxon>Bacillati</taxon>
        <taxon>Cyanobacteriota</taxon>
        <taxon>Cyanophyceae</taxon>
        <taxon>Gomontiellales</taxon>
        <taxon>Gomontiellaceae</taxon>
        <taxon>Crinalium</taxon>
    </lineage>
</organism>
<evidence type="ECO:0000313" key="4">
    <source>
        <dbReference type="EMBL" id="AFZ12755.1"/>
    </source>
</evidence>
<dbReference type="eggNOG" id="COG1366">
    <property type="taxonomic scope" value="Bacteria"/>
</dbReference>
<accession>K9W006</accession>
<comment type="similarity">
    <text evidence="1 2">Belongs to the anti-sigma-factor antagonist family.</text>
</comment>
<evidence type="ECO:0000259" key="3">
    <source>
        <dbReference type="PROSITE" id="PS50801"/>
    </source>
</evidence>
<dbReference type="InterPro" id="IPR002645">
    <property type="entry name" value="STAS_dom"/>
</dbReference>
<dbReference type="PANTHER" id="PTHR33495:SF2">
    <property type="entry name" value="ANTI-SIGMA FACTOR ANTAGONIST TM_1081-RELATED"/>
    <property type="match status" value="1"/>
</dbReference>
<dbReference type="PROSITE" id="PS50801">
    <property type="entry name" value="STAS"/>
    <property type="match status" value="1"/>
</dbReference>